<evidence type="ECO:0000313" key="2">
    <source>
        <dbReference type="Proteomes" id="UP000567293"/>
    </source>
</evidence>
<keyword evidence="2" id="KW-1185">Reference proteome</keyword>
<dbReference type="EMBL" id="JACDQQ010000474">
    <property type="protein sequence ID" value="MBA0084314.1"/>
    <property type="molecule type" value="Genomic_DNA"/>
</dbReference>
<reference evidence="1" key="1">
    <citation type="submission" date="2020-06" db="EMBL/GenBank/DDBJ databases">
        <title>Legume-microbial interactions unlock mineral nutrients during tropical forest succession.</title>
        <authorList>
            <person name="Epihov D.Z."/>
        </authorList>
    </citation>
    <scope>NUCLEOTIDE SEQUENCE [LARGE SCALE GENOMIC DNA]</scope>
    <source>
        <strain evidence="1">Pan2503</strain>
    </source>
</reference>
<organism evidence="1 2">
    <name type="scientific">Candidatus Acidiferrum panamense</name>
    <dbReference type="NCBI Taxonomy" id="2741543"/>
    <lineage>
        <taxon>Bacteria</taxon>
        <taxon>Pseudomonadati</taxon>
        <taxon>Acidobacteriota</taxon>
        <taxon>Terriglobia</taxon>
        <taxon>Candidatus Acidiferrales</taxon>
        <taxon>Candidatus Acidiferrum</taxon>
    </lineage>
</organism>
<name>A0A7V8SVX2_9BACT</name>
<gene>
    <name evidence="1" type="ORF">HRJ53_04895</name>
</gene>
<protein>
    <submittedName>
        <fullName evidence="1">Uncharacterized protein</fullName>
    </submittedName>
</protein>
<dbReference type="AlphaFoldDB" id="A0A7V8SVX2"/>
<accession>A0A7V8SVX2</accession>
<dbReference type="Proteomes" id="UP000567293">
    <property type="component" value="Unassembled WGS sequence"/>
</dbReference>
<comment type="caution">
    <text evidence="1">The sequence shown here is derived from an EMBL/GenBank/DDBJ whole genome shotgun (WGS) entry which is preliminary data.</text>
</comment>
<sequence length="113" mass="12977">MNTPLTDPDDLTGPLDRPLTRAEWDAANRFIRGMRDELEKETAAASRFAKELADVRILLDNAKTERDKALTEVWEREKQIDYLRAGVEELCYLTSSETIREFCEGLLRGDMPT</sequence>
<evidence type="ECO:0000313" key="1">
    <source>
        <dbReference type="EMBL" id="MBA0084314.1"/>
    </source>
</evidence>
<proteinExistence type="predicted"/>